<name>A0A1H0KR06_9SPHI</name>
<evidence type="ECO:0000313" key="3">
    <source>
        <dbReference type="Proteomes" id="UP000183200"/>
    </source>
</evidence>
<feature type="signal peptide" evidence="1">
    <location>
        <begin position="1"/>
        <end position="24"/>
    </location>
</feature>
<dbReference type="EMBL" id="FNGY01000016">
    <property type="protein sequence ID" value="SDO58201.1"/>
    <property type="molecule type" value="Genomic_DNA"/>
</dbReference>
<keyword evidence="3" id="KW-1185">Reference proteome</keyword>
<accession>A0A1H0KR06</accession>
<reference evidence="3" key="1">
    <citation type="submission" date="2016-10" db="EMBL/GenBank/DDBJ databases">
        <authorList>
            <person name="Varghese N."/>
            <person name="Submissions S."/>
        </authorList>
    </citation>
    <scope>NUCLEOTIDE SEQUENCE [LARGE SCALE GENOMIC DNA]</scope>
    <source>
        <strain evidence="3">DSM 19110</strain>
    </source>
</reference>
<evidence type="ECO:0000256" key="1">
    <source>
        <dbReference type="SAM" id="SignalP"/>
    </source>
</evidence>
<dbReference type="AlphaFoldDB" id="A0A1H0KR06"/>
<proteinExistence type="predicted"/>
<gene>
    <name evidence="2" type="ORF">SAMN05421820_116123</name>
</gene>
<feature type="chain" id="PRO_5010303466" evidence="1">
    <location>
        <begin position="25"/>
        <end position="66"/>
    </location>
</feature>
<dbReference type="Proteomes" id="UP000183200">
    <property type="component" value="Unassembled WGS sequence"/>
</dbReference>
<dbReference type="RefSeq" id="WP_074612803.1">
    <property type="nucleotide sequence ID" value="NZ_FNGY01000016.1"/>
</dbReference>
<sequence>MKNRIILGLTAAVIAVFSFNSAKAETESAGGGSDGNCVAPFTNTCMVIHLPLGVTKTIKGVLTIKP</sequence>
<evidence type="ECO:0000313" key="2">
    <source>
        <dbReference type="EMBL" id="SDO58201.1"/>
    </source>
</evidence>
<organism evidence="2 3">
    <name type="scientific">Pedobacter steynii</name>
    <dbReference type="NCBI Taxonomy" id="430522"/>
    <lineage>
        <taxon>Bacteria</taxon>
        <taxon>Pseudomonadati</taxon>
        <taxon>Bacteroidota</taxon>
        <taxon>Sphingobacteriia</taxon>
        <taxon>Sphingobacteriales</taxon>
        <taxon>Sphingobacteriaceae</taxon>
        <taxon>Pedobacter</taxon>
    </lineage>
</organism>
<keyword evidence="1" id="KW-0732">Signal</keyword>
<protein>
    <submittedName>
        <fullName evidence="2">Uncharacterized protein</fullName>
    </submittedName>
</protein>